<accession>A0A0W0TP14</accession>
<reference evidence="5 6" key="1">
    <citation type="submission" date="2015-11" db="EMBL/GenBank/DDBJ databases">
        <title>Genomic analysis of 38 Legionella species identifies large and diverse effector repertoires.</title>
        <authorList>
            <person name="Burstein D."/>
            <person name="Amaro F."/>
            <person name="Zusman T."/>
            <person name="Lifshitz Z."/>
            <person name="Cohen O."/>
            <person name="Gilbert J.A."/>
            <person name="Pupko T."/>
            <person name="Shuman H.A."/>
            <person name="Segal G."/>
        </authorList>
    </citation>
    <scope>NUCLEOTIDE SEQUENCE [LARGE SCALE GENOMIC DNA]</scope>
    <source>
        <strain evidence="5 6">ATCC 49504</strain>
    </source>
</reference>
<comment type="caution">
    <text evidence="5">The sequence shown here is derived from an EMBL/GenBank/DDBJ whole genome shotgun (WGS) entry which is preliminary data.</text>
</comment>
<organism evidence="5 6">
    <name type="scientific">Legionella geestiana</name>
    <dbReference type="NCBI Taxonomy" id="45065"/>
    <lineage>
        <taxon>Bacteria</taxon>
        <taxon>Pseudomonadati</taxon>
        <taxon>Pseudomonadota</taxon>
        <taxon>Gammaproteobacteria</taxon>
        <taxon>Legionellales</taxon>
        <taxon>Legionellaceae</taxon>
        <taxon>Legionella</taxon>
    </lineage>
</organism>
<dbReference type="AlphaFoldDB" id="A0A0W0TP14"/>
<feature type="signal peptide" evidence="3">
    <location>
        <begin position="1"/>
        <end position="19"/>
    </location>
</feature>
<keyword evidence="2" id="KW-0812">Transmembrane</keyword>
<dbReference type="Proteomes" id="UP000054785">
    <property type="component" value="Unassembled WGS sequence"/>
</dbReference>
<keyword evidence="2" id="KW-1133">Transmembrane helix</keyword>
<feature type="domain" description="DUF7939" evidence="4">
    <location>
        <begin position="445"/>
        <end position="525"/>
    </location>
</feature>
<dbReference type="Pfam" id="PF13584">
    <property type="entry name" value="BatD"/>
    <property type="match status" value="1"/>
</dbReference>
<evidence type="ECO:0000313" key="5">
    <source>
        <dbReference type="EMBL" id="KTC97308.1"/>
    </source>
</evidence>
<evidence type="ECO:0000313" key="6">
    <source>
        <dbReference type="Proteomes" id="UP000054785"/>
    </source>
</evidence>
<evidence type="ECO:0000259" key="4">
    <source>
        <dbReference type="Pfam" id="PF25607"/>
    </source>
</evidence>
<keyword evidence="2" id="KW-0472">Membrane</keyword>
<dbReference type="InterPro" id="IPR057699">
    <property type="entry name" value="DUF7939"/>
</dbReference>
<dbReference type="PATRIC" id="fig|45065.4.peg.2137"/>
<dbReference type="PANTHER" id="PTHR40940:SF1">
    <property type="entry name" value="PROTEIN BATD"/>
    <property type="match status" value="1"/>
</dbReference>
<feature type="region of interest" description="Disordered" evidence="1">
    <location>
        <begin position="116"/>
        <end position="139"/>
    </location>
</feature>
<feature type="transmembrane region" description="Helical" evidence="2">
    <location>
        <begin position="413"/>
        <end position="434"/>
    </location>
</feature>
<feature type="chain" id="PRO_5043680104" evidence="3">
    <location>
        <begin position="20"/>
        <end position="534"/>
    </location>
</feature>
<keyword evidence="3" id="KW-0732">Signal</keyword>
<protein>
    <submittedName>
        <fullName evidence="5">KQDN repeat-containing protein</fullName>
    </submittedName>
</protein>
<dbReference type="RefSeq" id="WP_028385627.1">
    <property type="nucleotide sequence ID" value="NZ_CAAAHN010000002.1"/>
</dbReference>
<proteinExistence type="predicted"/>
<dbReference type="Pfam" id="PF25607">
    <property type="entry name" value="DUF7939"/>
    <property type="match status" value="1"/>
</dbReference>
<name>A0A0W0TP14_9GAMM</name>
<evidence type="ECO:0000256" key="3">
    <source>
        <dbReference type="SAM" id="SignalP"/>
    </source>
</evidence>
<evidence type="ECO:0000256" key="1">
    <source>
        <dbReference type="SAM" id="MobiDB-lite"/>
    </source>
</evidence>
<dbReference type="InterPro" id="IPR025738">
    <property type="entry name" value="BatD"/>
</dbReference>
<dbReference type="OrthoDB" id="5293418at2"/>
<gene>
    <name evidence="5" type="ORF">Lgee_1969</name>
</gene>
<sequence>MKRWAILFLGCVLVQAVMAAVTLRITPQPAQAGEPVQITLIVHGKDASAMPDLTPLQGDFTITGTSRSIEYRAVNGQAQTSSVWTILAVPKHSGMLKIPSITIGTQSTPAQTLIVSGAGAPPRPQSTSSAATPDVPDSSRDGLWFNTQVDTATPFVNQQVVLTVRLYSSQQLLESQYTPPAIDDGLIVPLGNVRTYREVMNGEAYTVDEQQYAVFAQKSGPLTIKPPFLRALVLDTVPRRIKVRAKPVSLTVKPILERFSDKLWLIANDVKLSERYDTSARVFKVGSAISRTIRIEAAGAPGELLPALTFDTVNGANAYPETPKAQTRISDNRVLGTLIQKVTWVLDTAGEITLPGVQVPWYNAQTGKTESASLPPLKIRVVPAAEALNPEKTTPAPRVLQPQHVLPAKAGGYSYWLAAALGAGWLSTVFCWWWRAHRGARTLKRGRRALRRACRHNNAQAAEQALLALARQVWPDARFLNLADIRVRVDSVPLQEALSTLEQTLYGAEEALAWNGQSLWRAFCHSRGLRDNAL</sequence>
<keyword evidence="6" id="KW-1185">Reference proteome</keyword>
<dbReference type="STRING" id="45065.Lgee_1969"/>
<dbReference type="PANTHER" id="PTHR40940">
    <property type="entry name" value="PROTEIN BATD-RELATED"/>
    <property type="match status" value="1"/>
</dbReference>
<dbReference type="EMBL" id="LNYC01000072">
    <property type="protein sequence ID" value="KTC97308.1"/>
    <property type="molecule type" value="Genomic_DNA"/>
</dbReference>
<evidence type="ECO:0000256" key="2">
    <source>
        <dbReference type="SAM" id="Phobius"/>
    </source>
</evidence>